<keyword evidence="7 10" id="KW-0067">ATP-binding</keyword>
<evidence type="ECO:0000256" key="8">
    <source>
        <dbReference type="ARBA" id="ARBA00022842"/>
    </source>
</evidence>
<proteinExistence type="inferred from homology"/>
<keyword evidence="8 10" id="KW-0460">Magnesium</keyword>
<dbReference type="RefSeq" id="WP_116847158.1">
    <property type="nucleotide sequence ID" value="NZ_QTJU01000002.1"/>
</dbReference>
<keyword evidence="15" id="KW-1185">Reference proteome</keyword>
<dbReference type="InterPro" id="IPR018022">
    <property type="entry name" value="IPT"/>
</dbReference>
<evidence type="ECO:0000256" key="2">
    <source>
        <dbReference type="ARBA" id="ARBA00003213"/>
    </source>
</evidence>
<comment type="cofactor">
    <cofactor evidence="1 10">
        <name>Mg(2+)</name>
        <dbReference type="ChEBI" id="CHEBI:18420"/>
    </cofactor>
</comment>
<evidence type="ECO:0000256" key="12">
    <source>
        <dbReference type="RuleBase" id="RU003784"/>
    </source>
</evidence>
<dbReference type="InterPro" id="IPR027417">
    <property type="entry name" value="P-loop_NTPase"/>
</dbReference>
<feature type="region of interest" description="Interaction with substrate tRNA" evidence="10">
    <location>
        <begin position="162"/>
        <end position="166"/>
    </location>
</feature>
<accession>A0A3E1NMN2</accession>
<evidence type="ECO:0000313" key="15">
    <source>
        <dbReference type="Proteomes" id="UP000261284"/>
    </source>
</evidence>
<reference evidence="14 15" key="1">
    <citation type="submission" date="2018-08" db="EMBL/GenBank/DDBJ databases">
        <title>Chitinophagaceae sp. K23C18032701, a novel bacterium isolated from forest soil.</title>
        <authorList>
            <person name="Wang C."/>
        </authorList>
    </citation>
    <scope>NUCLEOTIDE SEQUENCE [LARGE SCALE GENOMIC DNA]</scope>
    <source>
        <strain evidence="14 15">K23C18032701</strain>
    </source>
</reference>
<dbReference type="NCBIfam" id="TIGR00174">
    <property type="entry name" value="miaA"/>
    <property type="match status" value="1"/>
</dbReference>
<keyword evidence="5 10" id="KW-0819">tRNA processing</keyword>
<comment type="caution">
    <text evidence="10">Lacks conserved residue(s) required for the propagation of feature annotation.</text>
</comment>
<dbReference type="EC" id="2.5.1.75" evidence="10"/>
<evidence type="ECO:0000256" key="3">
    <source>
        <dbReference type="ARBA" id="ARBA00005842"/>
    </source>
</evidence>
<sequence>MIRHQHTVIIITGPTAVGKTALSLQLAQHFGTAIVSADSRQCFRELNIGVAKPEPHELALVPHYFINSHSIHDEVNAAVYEQYALQAVSEIFSTRPVAVMVGGTGLYVKAFCEGIDHIPPVPAEIHEAVIDLYQQNGLVFLQNELREKDPLFWETAEQQNPQRLMRALEVLYASGQSISSFRTAAKATRDFNIIKIGLDMPREQLYHRINLRVDLMMQAGLLEEAQDLLSFRHLNALQTVGYREFFDYFDGKITLPAAIEQLKTNTRHYAKRQLTWFKRDTTINWFQPGEAVIDAVEELLK</sequence>
<evidence type="ECO:0000256" key="6">
    <source>
        <dbReference type="ARBA" id="ARBA00022741"/>
    </source>
</evidence>
<dbReference type="GO" id="GO:0005524">
    <property type="term" value="F:ATP binding"/>
    <property type="evidence" value="ECO:0007669"/>
    <property type="project" value="UniProtKB-UniRule"/>
</dbReference>
<protein>
    <recommendedName>
        <fullName evidence="10">tRNA dimethylallyltransferase</fullName>
        <ecNumber evidence="10">2.5.1.75</ecNumber>
    </recommendedName>
    <alternativeName>
        <fullName evidence="10">Dimethylallyl diphosphate:tRNA dimethylallyltransferase</fullName>
        <shortName evidence="10">DMAPP:tRNA dimethylallyltransferase</shortName>
        <shortName evidence="10">DMATase</shortName>
    </alternativeName>
    <alternativeName>
        <fullName evidence="10">Isopentenyl-diphosphate:tRNA isopentenyltransferase</fullName>
        <shortName evidence="10">IPP transferase</shortName>
        <shortName evidence="10">IPPT</shortName>
        <shortName evidence="10">IPTase</shortName>
    </alternativeName>
</protein>
<dbReference type="AlphaFoldDB" id="A0A3E1NMN2"/>
<evidence type="ECO:0000313" key="14">
    <source>
        <dbReference type="EMBL" id="RFM29173.1"/>
    </source>
</evidence>
<dbReference type="PANTHER" id="PTHR11088:SF60">
    <property type="entry name" value="TRNA DIMETHYLALLYLTRANSFERASE"/>
    <property type="match status" value="1"/>
</dbReference>
<keyword evidence="6 10" id="KW-0547">Nucleotide-binding</keyword>
<gene>
    <name evidence="10" type="primary">miaA</name>
    <name evidence="14" type="ORF">DXN05_09340</name>
</gene>
<comment type="function">
    <text evidence="2 10 12">Catalyzes the transfer of a dimethylallyl group onto the adenine at position 37 in tRNAs that read codons beginning with uridine, leading to the formation of N6-(dimethylallyl)adenosine (i(6)A).</text>
</comment>
<dbReference type="GO" id="GO:0006400">
    <property type="term" value="P:tRNA modification"/>
    <property type="evidence" value="ECO:0007669"/>
    <property type="project" value="TreeGrafter"/>
</dbReference>
<evidence type="ECO:0000256" key="11">
    <source>
        <dbReference type="RuleBase" id="RU003783"/>
    </source>
</evidence>
<dbReference type="HAMAP" id="MF_00185">
    <property type="entry name" value="IPP_trans"/>
    <property type="match status" value="1"/>
</dbReference>
<evidence type="ECO:0000256" key="10">
    <source>
        <dbReference type="HAMAP-Rule" id="MF_00185"/>
    </source>
</evidence>
<comment type="similarity">
    <text evidence="3 10 13">Belongs to the IPP transferase family.</text>
</comment>
<name>A0A3E1NMN2_9BACT</name>
<dbReference type="Proteomes" id="UP000261284">
    <property type="component" value="Unassembled WGS sequence"/>
</dbReference>
<dbReference type="Pfam" id="PF01715">
    <property type="entry name" value="IPPT"/>
    <property type="match status" value="1"/>
</dbReference>
<evidence type="ECO:0000256" key="1">
    <source>
        <dbReference type="ARBA" id="ARBA00001946"/>
    </source>
</evidence>
<evidence type="ECO:0000256" key="5">
    <source>
        <dbReference type="ARBA" id="ARBA00022694"/>
    </source>
</evidence>
<dbReference type="GO" id="GO:0052381">
    <property type="term" value="F:tRNA dimethylallyltransferase activity"/>
    <property type="evidence" value="ECO:0007669"/>
    <property type="project" value="UniProtKB-UniRule"/>
</dbReference>
<dbReference type="Gene3D" id="3.40.50.300">
    <property type="entry name" value="P-loop containing nucleotide triphosphate hydrolases"/>
    <property type="match status" value="1"/>
</dbReference>
<feature type="site" description="Interaction with substrate tRNA" evidence="10">
    <location>
        <position position="104"/>
    </location>
</feature>
<evidence type="ECO:0000256" key="7">
    <source>
        <dbReference type="ARBA" id="ARBA00022840"/>
    </source>
</evidence>
<dbReference type="Gene3D" id="1.10.20.140">
    <property type="match status" value="1"/>
</dbReference>
<comment type="subunit">
    <text evidence="10">Monomer.</text>
</comment>
<dbReference type="SUPFAM" id="SSF52540">
    <property type="entry name" value="P-loop containing nucleoside triphosphate hydrolases"/>
    <property type="match status" value="1"/>
</dbReference>
<dbReference type="PANTHER" id="PTHR11088">
    <property type="entry name" value="TRNA DIMETHYLALLYLTRANSFERASE"/>
    <property type="match status" value="1"/>
</dbReference>
<organism evidence="14 15">
    <name type="scientific">Deminuibacter soli</name>
    <dbReference type="NCBI Taxonomy" id="2291815"/>
    <lineage>
        <taxon>Bacteria</taxon>
        <taxon>Pseudomonadati</taxon>
        <taxon>Bacteroidota</taxon>
        <taxon>Chitinophagia</taxon>
        <taxon>Chitinophagales</taxon>
        <taxon>Chitinophagaceae</taxon>
        <taxon>Deminuibacter</taxon>
    </lineage>
</organism>
<evidence type="ECO:0000256" key="13">
    <source>
        <dbReference type="RuleBase" id="RU003785"/>
    </source>
</evidence>
<comment type="catalytic activity">
    <reaction evidence="9 10 11">
        <text>adenosine(37) in tRNA + dimethylallyl diphosphate = N(6)-dimethylallyladenosine(37) in tRNA + diphosphate</text>
        <dbReference type="Rhea" id="RHEA:26482"/>
        <dbReference type="Rhea" id="RHEA-COMP:10162"/>
        <dbReference type="Rhea" id="RHEA-COMP:10375"/>
        <dbReference type="ChEBI" id="CHEBI:33019"/>
        <dbReference type="ChEBI" id="CHEBI:57623"/>
        <dbReference type="ChEBI" id="CHEBI:74411"/>
        <dbReference type="ChEBI" id="CHEBI:74415"/>
        <dbReference type="EC" id="2.5.1.75"/>
    </reaction>
</comment>
<dbReference type="OrthoDB" id="9776390at2"/>
<comment type="caution">
    <text evidence="14">The sequence shown here is derived from an EMBL/GenBank/DDBJ whole genome shotgun (WGS) entry which is preliminary data.</text>
</comment>
<evidence type="ECO:0000256" key="9">
    <source>
        <dbReference type="ARBA" id="ARBA00049563"/>
    </source>
</evidence>
<evidence type="ECO:0000256" key="4">
    <source>
        <dbReference type="ARBA" id="ARBA00022679"/>
    </source>
</evidence>
<feature type="binding site" evidence="10">
    <location>
        <begin position="15"/>
        <end position="20"/>
    </location>
    <ligand>
        <name>substrate</name>
    </ligand>
</feature>
<feature type="binding site" evidence="10">
    <location>
        <begin position="13"/>
        <end position="20"/>
    </location>
    <ligand>
        <name>ATP</name>
        <dbReference type="ChEBI" id="CHEBI:30616"/>
    </ligand>
</feature>
<feature type="region of interest" description="Interaction with substrate tRNA" evidence="10">
    <location>
        <begin position="38"/>
        <end position="41"/>
    </location>
</feature>
<dbReference type="EMBL" id="QTJU01000002">
    <property type="protein sequence ID" value="RFM29173.1"/>
    <property type="molecule type" value="Genomic_DNA"/>
</dbReference>
<dbReference type="InterPro" id="IPR039657">
    <property type="entry name" value="Dimethylallyltransferase"/>
</dbReference>
<keyword evidence="4 10" id="KW-0808">Transferase</keyword>